<proteinExistence type="predicted"/>
<name>A0A0E9VSH4_ANGAN</name>
<organism evidence="1">
    <name type="scientific">Anguilla anguilla</name>
    <name type="common">European freshwater eel</name>
    <name type="synonym">Muraena anguilla</name>
    <dbReference type="NCBI Taxonomy" id="7936"/>
    <lineage>
        <taxon>Eukaryota</taxon>
        <taxon>Metazoa</taxon>
        <taxon>Chordata</taxon>
        <taxon>Craniata</taxon>
        <taxon>Vertebrata</taxon>
        <taxon>Euteleostomi</taxon>
        <taxon>Actinopterygii</taxon>
        <taxon>Neopterygii</taxon>
        <taxon>Teleostei</taxon>
        <taxon>Anguilliformes</taxon>
        <taxon>Anguillidae</taxon>
        <taxon>Anguilla</taxon>
    </lineage>
</organism>
<reference evidence="1" key="2">
    <citation type="journal article" date="2015" name="Fish Shellfish Immunol.">
        <title>Early steps in the European eel (Anguilla anguilla)-Vibrio vulnificus interaction in the gills: Role of the RtxA13 toxin.</title>
        <authorList>
            <person name="Callol A."/>
            <person name="Pajuelo D."/>
            <person name="Ebbesson L."/>
            <person name="Teles M."/>
            <person name="MacKenzie S."/>
            <person name="Amaro C."/>
        </authorList>
    </citation>
    <scope>NUCLEOTIDE SEQUENCE</scope>
</reference>
<reference evidence="1" key="1">
    <citation type="submission" date="2014-11" db="EMBL/GenBank/DDBJ databases">
        <authorList>
            <person name="Amaro Gonzalez C."/>
        </authorList>
    </citation>
    <scope>NUCLEOTIDE SEQUENCE</scope>
</reference>
<evidence type="ECO:0000313" key="1">
    <source>
        <dbReference type="EMBL" id="JAH81059.1"/>
    </source>
</evidence>
<sequence length="35" mass="4164">MAVLEYWHLGTLSSQTRKWLKLRYHLASLNFSLIS</sequence>
<protein>
    <submittedName>
        <fullName evidence="1">Uncharacterized protein</fullName>
    </submittedName>
</protein>
<dbReference type="EMBL" id="GBXM01027518">
    <property type="protein sequence ID" value="JAH81059.1"/>
    <property type="molecule type" value="Transcribed_RNA"/>
</dbReference>
<accession>A0A0E9VSH4</accession>
<dbReference type="AlphaFoldDB" id="A0A0E9VSH4"/>